<reference evidence="4 5" key="1">
    <citation type="submission" date="2019-03" db="EMBL/GenBank/DDBJ databases">
        <title>Genomic Encyclopedia of Type Strains, Phase IV (KMG-IV): sequencing the most valuable type-strain genomes for metagenomic binning, comparative biology and taxonomic classification.</title>
        <authorList>
            <person name="Goeker M."/>
        </authorList>
    </citation>
    <scope>NUCLEOTIDE SEQUENCE [LARGE SCALE GENOMIC DNA]</scope>
    <source>
        <strain evidence="4 5">DSM 45775</strain>
    </source>
</reference>
<feature type="region of interest" description="Disordered" evidence="1">
    <location>
        <begin position="192"/>
        <end position="223"/>
    </location>
</feature>
<keyword evidence="2" id="KW-0812">Transmembrane</keyword>
<feature type="compositionally biased region" description="Polar residues" evidence="1">
    <location>
        <begin position="17"/>
        <end position="26"/>
    </location>
</feature>
<evidence type="ECO:0000313" key="4">
    <source>
        <dbReference type="EMBL" id="TDQ65383.1"/>
    </source>
</evidence>
<accession>A0A4R6VN22</accession>
<keyword evidence="5" id="KW-1185">Reference proteome</keyword>
<evidence type="ECO:0000313" key="5">
    <source>
        <dbReference type="Proteomes" id="UP000295705"/>
    </source>
</evidence>
<sequence length="223" mass="23798">MAPPHGVKPGPAGTIEGVTSEQTSDDPVTAASGPATFRPVPLVALIAVGFLLIGLSPIAFQGGAWFLVLLLPLLPAWWLLRTRTVVDGTALHVRLAWGAHRVPWDDVATLRVAERGWVRAVRGEEAARSGAGAAAPKANNSEVALVGVRPRDLGRVARASDGRIDMPTPDEVAAAREHQRELEATRMRIAKLRERQAAETGQETGHETVHETEDTAGDEESRA</sequence>
<feature type="compositionally biased region" description="Basic and acidic residues" evidence="1">
    <location>
        <begin position="204"/>
        <end position="223"/>
    </location>
</feature>
<comment type="caution">
    <text evidence="4">The sequence shown here is derived from an EMBL/GenBank/DDBJ whole genome shotgun (WGS) entry which is preliminary data.</text>
</comment>
<evidence type="ECO:0000256" key="2">
    <source>
        <dbReference type="SAM" id="Phobius"/>
    </source>
</evidence>
<keyword evidence="2" id="KW-1133">Transmembrane helix</keyword>
<dbReference type="InterPro" id="IPR019692">
    <property type="entry name" value="CFP-6_PH"/>
</dbReference>
<name>A0A4R6VN22_9PSEU</name>
<evidence type="ECO:0000259" key="3">
    <source>
        <dbReference type="Pfam" id="PF10756"/>
    </source>
</evidence>
<feature type="transmembrane region" description="Helical" evidence="2">
    <location>
        <begin position="64"/>
        <end position="80"/>
    </location>
</feature>
<gene>
    <name evidence="4" type="ORF">EV188_101633</name>
</gene>
<dbReference type="EMBL" id="SNYO01000001">
    <property type="protein sequence ID" value="TDQ65383.1"/>
    <property type="molecule type" value="Genomic_DNA"/>
</dbReference>
<dbReference type="OrthoDB" id="5194605at2"/>
<dbReference type="AlphaFoldDB" id="A0A4R6VN22"/>
<protein>
    <submittedName>
        <fullName evidence="4">PH (Pleckstrin Homology) domain-containing protein</fullName>
    </submittedName>
</protein>
<feature type="region of interest" description="Disordered" evidence="1">
    <location>
        <begin position="1"/>
        <end position="31"/>
    </location>
</feature>
<dbReference type="Pfam" id="PF10756">
    <property type="entry name" value="bPH_6"/>
    <property type="match status" value="1"/>
</dbReference>
<feature type="domain" description="Low molecular weight protein antigen 6 PH" evidence="3">
    <location>
        <begin position="81"/>
        <end position="160"/>
    </location>
</feature>
<organism evidence="4 5">
    <name type="scientific">Actinomycetospora succinea</name>
    <dbReference type="NCBI Taxonomy" id="663603"/>
    <lineage>
        <taxon>Bacteria</taxon>
        <taxon>Bacillati</taxon>
        <taxon>Actinomycetota</taxon>
        <taxon>Actinomycetes</taxon>
        <taxon>Pseudonocardiales</taxon>
        <taxon>Pseudonocardiaceae</taxon>
        <taxon>Actinomycetospora</taxon>
    </lineage>
</organism>
<keyword evidence="2" id="KW-0472">Membrane</keyword>
<dbReference type="Proteomes" id="UP000295705">
    <property type="component" value="Unassembled WGS sequence"/>
</dbReference>
<evidence type="ECO:0000256" key="1">
    <source>
        <dbReference type="SAM" id="MobiDB-lite"/>
    </source>
</evidence>
<proteinExistence type="predicted"/>